<dbReference type="EMBL" id="KN817545">
    <property type="protein sequence ID" value="KJA23148.1"/>
    <property type="molecule type" value="Genomic_DNA"/>
</dbReference>
<proteinExistence type="predicted"/>
<name>A0A0D2MHM6_HYPSF</name>
<dbReference type="Proteomes" id="UP000054270">
    <property type="component" value="Unassembled WGS sequence"/>
</dbReference>
<evidence type="ECO:0000313" key="1">
    <source>
        <dbReference type="EMBL" id="KJA23148.1"/>
    </source>
</evidence>
<sequence>MREDSQSHTRSYCAQMPVLLLWVVILAHQVVPSTQRRRLIGRSLRGKRAVEHPELLMFRSSPAPANCSHRRPRG</sequence>
<dbReference type="AlphaFoldDB" id="A0A0D2MHM6"/>
<accession>A0A0D2MHM6</accession>
<evidence type="ECO:0000313" key="2">
    <source>
        <dbReference type="Proteomes" id="UP000054270"/>
    </source>
</evidence>
<keyword evidence="2" id="KW-1185">Reference proteome</keyword>
<reference evidence="2" key="1">
    <citation type="submission" date="2014-04" db="EMBL/GenBank/DDBJ databases">
        <title>Evolutionary Origins and Diversification of the Mycorrhizal Mutualists.</title>
        <authorList>
            <consortium name="DOE Joint Genome Institute"/>
            <consortium name="Mycorrhizal Genomics Consortium"/>
            <person name="Kohler A."/>
            <person name="Kuo A."/>
            <person name="Nagy L.G."/>
            <person name="Floudas D."/>
            <person name="Copeland A."/>
            <person name="Barry K.W."/>
            <person name="Cichocki N."/>
            <person name="Veneault-Fourrey C."/>
            <person name="LaButti K."/>
            <person name="Lindquist E.A."/>
            <person name="Lipzen A."/>
            <person name="Lundell T."/>
            <person name="Morin E."/>
            <person name="Murat C."/>
            <person name="Riley R."/>
            <person name="Ohm R."/>
            <person name="Sun H."/>
            <person name="Tunlid A."/>
            <person name="Henrissat B."/>
            <person name="Grigoriev I.V."/>
            <person name="Hibbett D.S."/>
            <person name="Martin F."/>
        </authorList>
    </citation>
    <scope>NUCLEOTIDE SEQUENCE [LARGE SCALE GENOMIC DNA]</scope>
    <source>
        <strain evidence="2">FD-334 SS-4</strain>
    </source>
</reference>
<gene>
    <name evidence="1" type="ORF">HYPSUDRAFT_66617</name>
</gene>
<organism evidence="1 2">
    <name type="scientific">Hypholoma sublateritium (strain FD-334 SS-4)</name>
    <dbReference type="NCBI Taxonomy" id="945553"/>
    <lineage>
        <taxon>Eukaryota</taxon>
        <taxon>Fungi</taxon>
        <taxon>Dikarya</taxon>
        <taxon>Basidiomycota</taxon>
        <taxon>Agaricomycotina</taxon>
        <taxon>Agaricomycetes</taxon>
        <taxon>Agaricomycetidae</taxon>
        <taxon>Agaricales</taxon>
        <taxon>Agaricineae</taxon>
        <taxon>Strophariaceae</taxon>
        <taxon>Hypholoma</taxon>
    </lineage>
</organism>
<protein>
    <submittedName>
        <fullName evidence="1">Uncharacterized protein</fullName>
    </submittedName>
</protein>